<keyword evidence="1" id="KW-0812">Transmembrane</keyword>
<dbReference type="AlphaFoldDB" id="A0A0G4Q9Z7"/>
<reference evidence="4" key="1">
    <citation type="submission" date="2015-06" db="EMBL/GenBank/DDBJ databases">
        <authorList>
            <person name="Urmite Genomes"/>
        </authorList>
    </citation>
    <scope>NUCLEOTIDE SEQUENCE [LARGE SCALE GENOMIC DNA]</scope>
    <source>
        <strain evidence="4">CSUR P1867</strain>
    </source>
</reference>
<dbReference type="PROSITE" id="PS50853">
    <property type="entry name" value="FN3"/>
    <property type="match status" value="1"/>
</dbReference>
<evidence type="ECO:0000256" key="1">
    <source>
        <dbReference type="SAM" id="Phobius"/>
    </source>
</evidence>
<dbReference type="Gene3D" id="2.60.40.10">
    <property type="entry name" value="Immunoglobulins"/>
    <property type="match status" value="1"/>
</dbReference>
<protein>
    <submittedName>
        <fullName evidence="3">Fibronectin type III protein</fullName>
    </submittedName>
</protein>
<dbReference type="SUPFAM" id="SSF49265">
    <property type="entry name" value="Fibronectin type III"/>
    <property type="match status" value="1"/>
</dbReference>
<organism evidence="3 4">
    <name type="scientific">Proteus penneri</name>
    <dbReference type="NCBI Taxonomy" id="102862"/>
    <lineage>
        <taxon>Bacteria</taxon>
        <taxon>Pseudomonadati</taxon>
        <taxon>Pseudomonadota</taxon>
        <taxon>Gammaproteobacteria</taxon>
        <taxon>Enterobacterales</taxon>
        <taxon>Morganellaceae</taxon>
        <taxon>Proteus</taxon>
    </lineage>
</organism>
<evidence type="ECO:0000313" key="4">
    <source>
        <dbReference type="Proteomes" id="UP000183920"/>
    </source>
</evidence>
<dbReference type="PANTHER" id="PTHR36251:SF2">
    <property type="entry name" value="GIFSY-2 PROPHAGE HOST SPECIFICITY PROTEIN J, PHAGE LAMBDA"/>
    <property type="match status" value="1"/>
</dbReference>
<dbReference type="Pfam" id="PF13550">
    <property type="entry name" value="Phage-tail_3"/>
    <property type="match status" value="1"/>
</dbReference>
<sequence>MGGNGGLITKVVGAGLMIAGLFNGGITAPLGIALMSAGIAVQVAGSLIFKPKIPSMDYRDTSERKQMLRSPSASETVIVGKTVASGLLFFAEEEPGEQEENEKITLALALAGHPIDRVGKIWLGDDLIETFGDKASWELHNDRKDADPFMLKNCPSWKEDMIGRGMAWLRVTLTFDQEKFPYGLPNVKCEIWGKELFDPRTGETQWSNNGALVILDYYRDYLKVPDSDIDFESFKQSADLCDESVSNAENGSEHRYTLNGAYDLNESPSSVLEAMHKCINAEPTFTAGKHGIQVGAYYGPALKTITESQLIDTVTCTPETGLKDATNAVYGTFIDAEQLYTKTDFTPVIVNEWIEEDGLEIRENVDYRFVTSPYQAQRLARQYLRKKKAGRRVQLTMNLDGYAYRPGEVVILDLPSLNISGLEFRIAEWTFHALDGVSLTLEEDGAYLYEDVIGKPFIRPPFTKLPTGGVPAPINLAFVPLSVTDIVQGYISWQNVASDIRYNTVNILQNGKVIQSIQVPGERVDINGLTRGTYRVEVRAINVAGAMSAPAISDFAIQAPPAPIGVEITPGMFSLTASPMQGDSAVFGYTFEFWFSEKKLANLSENEVITEANKVGQGNFWTQENLKAGHTYYFYVRTINSYGKSPFVEASGVPVSLPSDIFDDLDNTVRETDAFKELDNKLDWNAETAIILSNASHRNFRQLLIKHAESQAGISELWQANATQDEAWAQEVKEIYSAVGDNASAIKETQTSITNLDEAIGQRFTEIRTKVDQAEADIASNSQAISNTNKAFAENKTQVQAKFDEQEGMIQEKMQATFNQAGDGVVTHSINITIKHDGVSYNAAGQVISAQVKNGKLESFIGYNANNFAWYNPANGKMELFMYAKNGQFFVRDLFIEDGSITNAKIGNVIQSNNYVAGKSGWIINKNGYAEFDNAKIRGEIKATKGTMNNVIIDKDCEIKGTLTVDNIKGDIVKTVLIESNQKITIEPEYFNRIISGVVITYNKNKFDSNYANQVVVITPRGRFVIARVYLERHIYENKWGERQLYIPITGMSSVELLANETATIEFVDITQSLSPSVVLISKK</sequence>
<gene>
    <name evidence="3" type="ORF">BN1804_01940</name>
</gene>
<dbReference type="PANTHER" id="PTHR36251">
    <property type="entry name" value="FELS-1 PROPHAGE HOST SPECIFICITY PROTEIN-RELATED"/>
    <property type="match status" value="1"/>
</dbReference>
<evidence type="ECO:0000313" key="3">
    <source>
        <dbReference type="EMBL" id="CRL62414.1"/>
    </source>
</evidence>
<dbReference type="InterPro" id="IPR057587">
    <property type="entry name" value="GpJ_Ig_second"/>
</dbReference>
<evidence type="ECO:0000259" key="2">
    <source>
        <dbReference type="PROSITE" id="PS50853"/>
    </source>
</evidence>
<keyword evidence="1" id="KW-1133">Transmembrane helix</keyword>
<dbReference type="Pfam" id="PF09327">
    <property type="entry name" value="Phage_Tail_Tip"/>
    <property type="match status" value="1"/>
</dbReference>
<accession>A0A0G4Q9Z7</accession>
<dbReference type="Proteomes" id="UP000183920">
    <property type="component" value="Unassembled WGS sequence"/>
</dbReference>
<dbReference type="InterPro" id="IPR032876">
    <property type="entry name" value="J_dom"/>
</dbReference>
<dbReference type="RefSeq" id="WP_175304889.1">
    <property type="nucleotide sequence ID" value="NZ_CVRY01000004.1"/>
</dbReference>
<dbReference type="InterPro" id="IPR013783">
    <property type="entry name" value="Ig-like_fold"/>
</dbReference>
<dbReference type="InterPro" id="IPR015406">
    <property type="entry name" value="GpJ_CSF"/>
</dbReference>
<dbReference type="InterPro" id="IPR036116">
    <property type="entry name" value="FN3_sf"/>
</dbReference>
<dbReference type="SMART" id="SM00060">
    <property type="entry name" value="FN3"/>
    <property type="match status" value="2"/>
</dbReference>
<dbReference type="Pfam" id="PF24489">
    <property type="entry name" value="Ig_J_second"/>
    <property type="match status" value="1"/>
</dbReference>
<feature type="domain" description="Fibronectin type-III" evidence="2">
    <location>
        <begin position="559"/>
        <end position="660"/>
    </location>
</feature>
<dbReference type="CDD" id="cd00063">
    <property type="entry name" value="FN3"/>
    <property type="match status" value="2"/>
</dbReference>
<dbReference type="EMBL" id="CVRY01000004">
    <property type="protein sequence ID" value="CRL62414.1"/>
    <property type="molecule type" value="Genomic_DNA"/>
</dbReference>
<feature type="transmembrane region" description="Helical" evidence="1">
    <location>
        <begin position="7"/>
        <end position="26"/>
    </location>
</feature>
<keyword evidence="1" id="KW-0472">Membrane</keyword>
<name>A0A0G4Q9Z7_9GAMM</name>
<proteinExistence type="predicted"/>
<dbReference type="InterPro" id="IPR053171">
    <property type="entry name" value="Viral_Tip_Attach_Protein"/>
</dbReference>
<dbReference type="InterPro" id="IPR003961">
    <property type="entry name" value="FN3_dom"/>
</dbReference>